<keyword evidence="6 7" id="KW-0472">Membrane</keyword>
<dbReference type="SUPFAM" id="SSF103473">
    <property type="entry name" value="MFS general substrate transporter"/>
    <property type="match status" value="1"/>
</dbReference>
<keyword evidence="2" id="KW-0813">Transport</keyword>
<organism evidence="9 10">
    <name type="scientific">Pseudomonas protegens (strain DSM 19095 / LMG 27888 / CFBP 6595 / CHA0)</name>
    <dbReference type="NCBI Taxonomy" id="1124983"/>
    <lineage>
        <taxon>Bacteria</taxon>
        <taxon>Pseudomonadati</taxon>
        <taxon>Pseudomonadota</taxon>
        <taxon>Gammaproteobacteria</taxon>
        <taxon>Pseudomonadales</taxon>
        <taxon>Pseudomonadaceae</taxon>
        <taxon>Pseudomonas</taxon>
    </lineage>
</organism>
<keyword evidence="4 7" id="KW-0812">Transmembrane</keyword>
<feature type="transmembrane region" description="Helical" evidence="7">
    <location>
        <begin position="142"/>
        <end position="165"/>
    </location>
</feature>
<dbReference type="InterPro" id="IPR000849">
    <property type="entry name" value="Sugar_P_transporter"/>
</dbReference>
<dbReference type="PANTHER" id="PTHR43184">
    <property type="entry name" value="MAJOR FACILITATOR SUPERFAMILY TRANSPORTER 16, ISOFORM B"/>
    <property type="match status" value="1"/>
</dbReference>
<keyword evidence="5 7" id="KW-1133">Transmembrane helix</keyword>
<dbReference type="GeneID" id="57477031"/>
<dbReference type="GO" id="GO:0016020">
    <property type="term" value="C:membrane"/>
    <property type="evidence" value="ECO:0007669"/>
    <property type="project" value="UniProtKB-SubCell"/>
</dbReference>
<evidence type="ECO:0000313" key="10">
    <source>
        <dbReference type="Proteomes" id="UP000013940"/>
    </source>
</evidence>
<evidence type="ECO:0000256" key="5">
    <source>
        <dbReference type="ARBA" id="ARBA00022989"/>
    </source>
</evidence>
<evidence type="ECO:0000256" key="4">
    <source>
        <dbReference type="ARBA" id="ARBA00022692"/>
    </source>
</evidence>
<feature type="transmembrane region" description="Helical" evidence="7">
    <location>
        <begin position="106"/>
        <end position="130"/>
    </location>
</feature>
<dbReference type="Pfam" id="PF07690">
    <property type="entry name" value="MFS_1"/>
    <property type="match status" value="1"/>
</dbReference>
<dbReference type="Proteomes" id="UP000013940">
    <property type="component" value="Chromosome"/>
</dbReference>
<dbReference type="PANTHER" id="PTHR43184:SF12">
    <property type="entry name" value="SUGAR PHOSPHATE EXCHANGER 3"/>
    <property type="match status" value="1"/>
</dbReference>
<evidence type="ECO:0000256" key="1">
    <source>
        <dbReference type="ARBA" id="ARBA00004141"/>
    </source>
</evidence>
<feature type="transmembrane region" description="Helical" evidence="7">
    <location>
        <begin position="58"/>
        <end position="75"/>
    </location>
</feature>
<feature type="transmembrane region" description="Helical" evidence="7">
    <location>
        <begin position="370"/>
        <end position="391"/>
    </location>
</feature>
<accession>A0A2C9EQ51</accession>
<dbReference type="RefSeq" id="WP_015636334.1">
    <property type="nucleotide sequence ID" value="NC_021237.1"/>
</dbReference>
<comment type="subcellular location">
    <subcellularLocation>
        <location evidence="1">Membrane</location>
        <topology evidence="1">Multi-pass membrane protein</topology>
    </subcellularLocation>
</comment>
<feature type="transmembrane region" description="Helical" evidence="7">
    <location>
        <begin position="272"/>
        <end position="295"/>
    </location>
</feature>
<dbReference type="AlphaFoldDB" id="A0A2C9EQ51"/>
<evidence type="ECO:0000259" key="8">
    <source>
        <dbReference type="PROSITE" id="PS50850"/>
    </source>
</evidence>
<dbReference type="Gene3D" id="1.20.1250.20">
    <property type="entry name" value="MFS general substrate transporter like domains"/>
    <property type="match status" value="2"/>
</dbReference>
<dbReference type="InterPro" id="IPR036259">
    <property type="entry name" value="MFS_trans_sf"/>
</dbReference>
<dbReference type="EMBL" id="CP003190">
    <property type="protein sequence ID" value="AGL85787.1"/>
    <property type="molecule type" value="Genomic_DNA"/>
</dbReference>
<gene>
    <name evidence="9" type="primary">uhpC</name>
    <name evidence="9" type="ORF">PFLCHA0_c40210</name>
</gene>
<dbReference type="PIRSF" id="PIRSF002808">
    <property type="entry name" value="Hexose_phosphate_transp"/>
    <property type="match status" value="1"/>
</dbReference>
<dbReference type="HOGENOM" id="CLU_001265_31_0_6"/>
<dbReference type="eggNOG" id="COG2271">
    <property type="taxonomic scope" value="Bacteria"/>
</dbReference>
<name>A0A2C9EQ51_PSEPH</name>
<dbReference type="KEGG" id="pprc:PFLCHA0_c40210"/>
<dbReference type="InterPro" id="IPR011701">
    <property type="entry name" value="MFS"/>
</dbReference>
<evidence type="ECO:0000256" key="7">
    <source>
        <dbReference type="SAM" id="Phobius"/>
    </source>
</evidence>
<feature type="transmembrane region" description="Helical" evidence="7">
    <location>
        <begin position="171"/>
        <end position="192"/>
    </location>
</feature>
<proteinExistence type="predicted"/>
<evidence type="ECO:0000256" key="6">
    <source>
        <dbReference type="ARBA" id="ARBA00023136"/>
    </source>
</evidence>
<feature type="transmembrane region" description="Helical" evidence="7">
    <location>
        <begin position="237"/>
        <end position="260"/>
    </location>
</feature>
<feature type="transmembrane region" description="Helical" evidence="7">
    <location>
        <begin position="397"/>
        <end position="416"/>
    </location>
</feature>
<keyword evidence="3" id="KW-0762">Sugar transport</keyword>
<dbReference type="InterPro" id="IPR020846">
    <property type="entry name" value="MFS_dom"/>
</dbReference>
<sequence length="441" mass="46916">MNKQIGTIKRWRVQIFAITWIAYAAFYFTRKAFSVAKLGIADDPDFTLDKMAMANLDAIYLAAYAVGQFTWGIFADRFGPRVVVLGGLLISAAAALVMGSFATLPVFATCMLVQGLAQSTGWSGLCKNIGSFFPAGQRGRVLGLWSSCYAFGGLVASPFAGWWAYTLIGTWHAAFISSAVVVGLTAVLFFIFQRNTPEDVGLPAVEPLPPQSAEEDAAERRMSVWEPLREILRNRTVLILGLSYFLLKPARYAILLWGPVIVYEQMPSVGKVGAAIVPTSFELAGLLGPVMIGLASDKLFGARRMPACVISLLALTLSLALFMGALHTGSVVLVMALLFFMGLTLYGPDSMICGAAAIDFGSAKAGATAAGFVNGCGSVGAVLGGLLPGYFDTVTVFIVFAACALVSALVLVPYWNSRPQGLDPVRALVPNGPLLIKPLRT</sequence>
<dbReference type="PROSITE" id="PS50850">
    <property type="entry name" value="MFS"/>
    <property type="match status" value="1"/>
</dbReference>
<feature type="transmembrane region" description="Helical" evidence="7">
    <location>
        <begin position="307"/>
        <end position="326"/>
    </location>
</feature>
<evidence type="ECO:0000256" key="3">
    <source>
        <dbReference type="ARBA" id="ARBA00022597"/>
    </source>
</evidence>
<dbReference type="GO" id="GO:0022857">
    <property type="term" value="F:transmembrane transporter activity"/>
    <property type="evidence" value="ECO:0007669"/>
    <property type="project" value="InterPro"/>
</dbReference>
<evidence type="ECO:0000313" key="9">
    <source>
        <dbReference type="EMBL" id="AGL85787.1"/>
    </source>
</evidence>
<feature type="domain" description="Major facilitator superfamily (MFS) profile" evidence="8">
    <location>
        <begin position="15"/>
        <end position="419"/>
    </location>
</feature>
<evidence type="ECO:0000256" key="2">
    <source>
        <dbReference type="ARBA" id="ARBA00022448"/>
    </source>
</evidence>
<feature type="transmembrane region" description="Helical" evidence="7">
    <location>
        <begin position="82"/>
        <end position="100"/>
    </location>
</feature>
<feature type="transmembrane region" description="Helical" evidence="7">
    <location>
        <begin position="12"/>
        <end position="29"/>
    </location>
</feature>
<protein>
    <submittedName>
        <fullName evidence="9">Putative hexose phosphate transport protein UhpC</fullName>
    </submittedName>
</protein>
<reference evidence="10" key="1">
    <citation type="journal article" date="2014" name="Genome Announc.">
        <title>Full-genome sequence of the plant growth-promoting bacterium Pseudomonas protegens CHA0.</title>
        <authorList>
            <person name="Jousset A."/>
            <person name="Schuldes J."/>
            <person name="Keel C."/>
            <person name="Maurhofer M."/>
            <person name="Daniel R."/>
            <person name="Scheu S."/>
            <person name="Thuermer A."/>
        </authorList>
    </citation>
    <scope>NUCLEOTIDE SEQUENCE [LARGE SCALE GENOMIC DNA]</scope>
    <source>
        <strain evidence="10">DSM 19095 / LMG 27888 / CFBP 6595 / CHA0</strain>
    </source>
</reference>